<comment type="caution">
    <text evidence="2">The sequence shown here is derived from an EMBL/GenBank/DDBJ whole genome shotgun (WGS) entry which is preliminary data.</text>
</comment>
<name>A0A0R3LHD5_9BRAD</name>
<dbReference type="InterPro" id="IPR009506">
    <property type="entry name" value="YjiS-like"/>
</dbReference>
<protein>
    <recommendedName>
        <fullName evidence="1">YjiS-like domain-containing protein</fullName>
    </recommendedName>
</protein>
<proteinExistence type="predicted"/>
<organism evidence="2 3">
    <name type="scientific">Bradyrhizobium valentinum</name>
    <dbReference type="NCBI Taxonomy" id="1518501"/>
    <lineage>
        <taxon>Bacteria</taxon>
        <taxon>Pseudomonadati</taxon>
        <taxon>Pseudomonadota</taxon>
        <taxon>Alphaproteobacteria</taxon>
        <taxon>Hyphomicrobiales</taxon>
        <taxon>Nitrobacteraceae</taxon>
        <taxon>Bradyrhizobium</taxon>
    </lineage>
</organism>
<sequence>MTTISQTAARTAPQSSASGFFRLLGSWVNGIVTYFARRQAIQTLSELDDRALRDIGIERSRIESAVRGVVDPDFGRIR</sequence>
<keyword evidence="3" id="KW-1185">Reference proteome</keyword>
<dbReference type="Proteomes" id="UP000051913">
    <property type="component" value="Unassembled WGS sequence"/>
</dbReference>
<gene>
    <name evidence="2" type="ORF">CP49_19130</name>
</gene>
<evidence type="ECO:0000313" key="2">
    <source>
        <dbReference type="EMBL" id="KRR07212.1"/>
    </source>
</evidence>
<dbReference type="EMBL" id="LLXX01000096">
    <property type="protein sequence ID" value="KRR07212.1"/>
    <property type="molecule type" value="Genomic_DNA"/>
</dbReference>
<dbReference type="Pfam" id="PF06568">
    <property type="entry name" value="YjiS-like"/>
    <property type="match status" value="1"/>
</dbReference>
<evidence type="ECO:0000259" key="1">
    <source>
        <dbReference type="Pfam" id="PF06568"/>
    </source>
</evidence>
<accession>A0A0R3LHD5</accession>
<reference evidence="2 3" key="1">
    <citation type="submission" date="2014-03" db="EMBL/GenBank/DDBJ databases">
        <title>Bradyrhizobium valentinum sp. nov., isolated from effective nodules of Lupinus mariae-josephae, a lupine endemic of basic-lime soils in Eastern Spain.</title>
        <authorList>
            <person name="Duran D."/>
            <person name="Rey L."/>
            <person name="Navarro A."/>
            <person name="Busquets A."/>
            <person name="Imperial J."/>
            <person name="Ruiz-Argueso T."/>
        </authorList>
    </citation>
    <scope>NUCLEOTIDE SEQUENCE [LARGE SCALE GENOMIC DNA]</scope>
    <source>
        <strain evidence="2 3">LmjM3</strain>
    </source>
</reference>
<dbReference type="AlphaFoldDB" id="A0A0R3LHD5"/>
<evidence type="ECO:0000313" key="3">
    <source>
        <dbReference type="Proteomes" id="UP000051913"/>
    </source>
</evidence>
<feature type="domain" description="YjiS-like" evidence="1">
    <location>
        <begin position="36"/>
        <end position="60"/>
    </location>
</feature>
<dbReference type="RefSeq" id="WP_057850975.1">
    <property type="nucleotide sequence ID" value="NZ_LLXX01000096.1"/>
</dbReference>